<evidence type="ECO:0000256" key="1">
    <source>
        <dbReference type="ARBA" id="ARBA00022741"/>
    </source>
</evidence>
<dbReference type="InterPro" id="IPR027417">
    <property type="entry name" value="P-loop_NTPase"/>
</dbReference>
<proteinExistence type="predicted"/>
<dbReference type="SUPFAM" id="SSF52540">
    <property type="entry name" value="P-loop containing nucleoside triphosphate hydrolases"/>
    <property type="match status" value="1"/>
</dbReference>
<keyword evidence="2 4" id="KW-0067">ATP-binding</keyword>
<evidence type="ECO:0000313" key="4">
    <source>
        <dbReference type="EMBL" id="MBA1376845.1"/>
    </source>
</evidence>
<dbReference type="Pfam" id="PF00005">
    <property type="entry name" value="ABC_tran"/>
    <property type="match status" value="1"/>
</dbReference>
<dbReference type="Gene3D" id="3.40.50.300">
    <property type="entry name" value="P-loop containing nucleotide triphosphate hydrolases"/>
    <property type="match status" value="1"/>
</dbReference>
<dbReference type="PROSITE" id="PS50893">
    <property type="entry name" value="ABC_TRANSPORTER_2"/>
    <property type="match status" value="1"/>
</dbReference>
<dbReference type="EMBL" id="VDLV01000004">
    <property type="protein sequence ID" value="MBA1376845.1"/>
    <property type="molecule type" value="Genomic_DNA"/>
</dbReference>
<dbReference type="AlphaFoldDB" id="A0A7V8RJ97"/>
<evidence type="ECO:0000256" key="2">
    <source>
        <dbReference type="ARBA" id="ARBA00022840"/>
    </source>
</evidence>
<dbReference type="GO" id="GO:0005524">
    <property type="term" value="F:ATP binding"/>
    <property type="evidence" value="ECO:0007669"/>
    <property type="project" value="UniProtKB-KW"/>
</dbReference>
<reference evidence="4 5" key="1">
    <citation type="submission" date="2019-06" db="EMBL/GenBank/DDBJ databases">
        <title>Analysis of the biodiversity of Brassica napus bacterial endophytes for the selection of potential efficient biofertilizers for rapeseed crops.</title>
        <authorList>
            <person name="Jimenez-Gomez A."/>
            <person name="Saati-Santamaria Z."/>
            <person name="Menendez E."/>
            <person name="Rivas R."/>
            <person name="Mateos P.F."/>
            <person name="Velazquez E."/>
            <person name="Garcia-Fraile P."/>
        </authorList>
    </citation>
    <scope>NUCLEOTIDE SEQUENCE [LARGE SCALE GENOMIC DNA]</scope>
    <source>
        <strain evidence="4 5">CDVBN10</strain>
    </source>
</reference>
<organism evidence="4 5">
    <name type="scientific">Pseudomonas brassicacearum subsp. neoaurantiaca</name>
    <dbReference type="NCBI Taxonomy" id="494916"/>
    <lineage>
        <taxon>Bacteria</taxon>
        <taxon>Pseudomonadati</taxon>
        <taxon>Pseudomonadota</taxon>
        <taxon>Gammaproteobacteria</taxon>
        <taxon>Pseudomonadales</taxon>
        <taxon>Pseudomonadaceae</taxon>
        <taxon>Pseudomonas</taxon>
    </lineage>
</organism>
<evidence type="ECO:0000259" key="3">
    <source>
        <dbReference type="PROSITE" id="PS50893"/>
    </source>
</evidence>
<sequence length="241" mass="27759">MSYLVIDNIELSYDEKLILSKAHLEIQRGSIVGLLGPNGSGKTSLFDIICKLKKIKHGTIENTFKKTLYLSQIITTPPALRMRDIFKMVTTLSSDHPISQTKALERLSRWSPEIVNRYKEIWNKKSSLCSYGETRWFFALTLLCIPSDLVILDEPTAGVDPEFRHYIWRCLRGAVREGTTILVSSHQVEEIVNNCDLFYMISQRRFQRFDNGAAFMNRYNTETLDDAFIQAATDFDYSEHS</sequence>
<dbReference type="PANTHER" id="PTHR43038:SF3">
    <property type="entry name" value="ABC TRANSPORTER G FAMILY MEMBER 20 ISOFORM X1"/>
    <property type="match status" value="1"/>
</dbReference>
<evidence type="ECO:0000313" key="5">
    <source>
        <dbReference type="Proteomes" id="UP000572407"/>
    </source>
</evidence>
<name>A0A7V8RJ97_9PSED</name>
<comment type="caution">
    <text evidence="4">The sequence shown here is derived from an EMBL/GenBank/DDBJ whole genome shotgun (WGS) entry which is preliminary data.</text>
</comment>
<dbReference type="SMART" id="SM00382">
    <property type="entry name" value="AAA"/>
    <property type="match status" value="1"/>
</dbReference>
<dbReference type="RefSeq" id="WP_181286777.1">
    <property type="nucleotide sequence ID" value="NZ_VDLV01000004.1"/>
</dbReference>
<dbReference type="InterPro" id="IPR003593">
    <property type="entry name" value="AAA+_ATPase"/>
</dbReference>
<keyword evidence="1" id="KW-0547">Nucleotide-binding</keyword>
<dbReference type="GO" id="GO:0016887">
    <property type="term" value="F:ATP hydrolysis activity"/>
    <property type="evidence" value="ECO:0007669"/>
    <property type="project" value="InterPro"/>
</dbReference>
<feature type="domain" description="ABC transporter" evidence="3">
    <location>
        <begin position="4"/>
        <end position="228"/>
    </location>
</feature>
<dbReference type="Proteomes" id="UP000572407">
    <property type="component" value="Unassembled WGS sequence"/>
</dbReference>
<protein>
    <submittedName>
        <fullName evidence="4">ATP-binding cassette domain-containing protein</fullName>
    </submittedName>
</protein>
<dbReference type="PANTHER" id="PTHR43038">
    <property type="entry name" value="ATP-BINDING CASSETTE, SUB-FAMILY H, MEMBER 1"/>
    <property type="match status" value="1"/>
</dbReference>
<dbReference type="InterPro" id="IPR003439">
    <property type="entry name" value="ABC_transporter-like_ATP-bd"/>
</dbReference>
<gene>
    <name evidence="4" type="ORF">FHK92_03270</name>
</gene>
<accession>A0A7V8RJ97</accession>